<name>A0A8H3IJP0_9LECA</name>
<organism evidence="3 4">
    <name type="scientific">Heterodermia speciosa</name>
    <dbReference type="NCBI Taxonomy" id="116794"/>
    <lineage>
        <taxon>Eukaryota</taxon>
        <taxon>Fungi</taxon>
        <taxon>Dikarya</taxon>
        <taxon>Ascomycota</taxon>
        <taxon>Pezizomycotina</taxon>
        <taxon>Lecanoromycetes</taxon>
        <taxon>OSLEUM clade</taxon>
        <taxon>Lecanoromycetidae</taxon>
        <taxon>Caliciales</taxon>
        <taxon>Physciaceae</taxon>
        <taxon>Heterodermia</taxon>
    </lineage>
</organism>
<feature type="region of interest" description="Disordered" evidence="1">
    <location>
        <begin position="96"/>
        <end position="133"/>
    </location>
</feature>
<proteinExistence type="predicted"/>
<dbReference type="GO" id="GO:0006355">
    <property type="term" value="P:regulation of DNA-templated transcription"/>
    <property type="evidence" value="ECO:0007669"/>
    <property type="project" value="TreeGrafter"/>
</dbReference>
<dbReference type="PANTHER" id="PTHR13360">
    <property type="entry name" value="ACTIVATING SIGNAL COINTEGRATOR 1 COMPLEX SUBUNIT 1"/>
    <property type="match status" value="1"/>
</dbReference>
<reference evidence="3" key="1">
    <citation type="submission" date="2021-03" db="EMBL/GenBank/DDBJ databases">
        <authorList>
            <person name="Tagirdzhanova G."/>
        </authorList>
    </citation>
    <scope>NUCLEOTIDE SEQUENCE</scope>
</reference>
<keyword evidence="4" id="KW-1185">Reference proteome</keyword>
<evidence type="ECO:0000259" key="2">
    <source>
        <dbReference type="Pfam" id="PF10469"/>
    </source>
</evidence>
<evidence type="ECO:0000313" key="4">
    <source>
        <dbReference type="Proteomes" id="UP000664521"/>
    </source>
</evidence>
<comment type="caution">
    <text evidence="3">The sequence shown here is derived from an EMBL/GenBank/DDBJ whole genome shotgun (WGS) entry which is preliminary data.</text>
</comment>
<dbReference type="Gene3D" id="3.90.1140.10">
    <property type="entry name" value="Cyclic phosphodiesterase"/>
    <property type="match status" value="1"/>
</dbReference>
<accession>A0A8H3IJP0</accession>
<dbReference type="AlphaFoldDB" id="A0A8H3IJP0"/>
<dbReference type="GO" id="GO:0005634">
    <property type="term" value="C:nucleus"/>
    <property type="evidence" value="ECO:0007669"/>
    <property type="project" value="TreeGrafter"/>
</dbReference>
<dbReference type="OrthoDB" id="277832at2759"/>
<dbReference type="EMBL" id="CAJPDS010000017">
    <property type="protein sequence ID" value="CAF9916119.1"/>
    <property type="molecule type" value="Genomic_DNA"/>
</dbReference>
<evidence type="ECO:0000313" key="3">
    <source>
        <dbReference type="EMBL" id="CAF9916119.1"/>
    </source>
</evidence>
<protein>
    <recommendedName>
        <fullName evidence="2">A-kinase anchor protein 7-like phosphoesterase domain-containing protein</fullName>
    </recommendedName>
</protein>
<dbReference type="InterPro" id="IPR009210">
    <property type="entry name" value="ASCC1"/>
</dbReference>
<dbReference type="Proteomes" id="UP000664521">
    <property type="component" value="Unassembled WGS sequence"/>
</dbReference>
<evidence type="ECO:0000256" key="1">
    <source>
        <dbReference type="SAM" id="MobiDB-lite"/>
    </source>
</evidence>
<feature type="domain" description="A-kinase anchor protein 7-like phosphoesterase" evidence="2">
    <location>
        <begin position="7"/>
        <end position="256"/>
    </location>
</feature>
<dbReference type="GO" id="GO:0006307">
    <property type="term" value="P:DNA alkylation repair"/>
    <property type="evidence" value="ECO:0007669"/>
    <property type="project" value="InterPro"/>
</dbReference>
<dbReference type="PANTHER" id="PTHR13360:SF1">
    <property type="entry name" value="ACTIVATING SIGNAL COINTEGRATOR 1 COMPLEX SUBUNIT 1"/>
    <property type="match status" value="1"/>
</dbReference>
<feature type="compositionally biased region" description="Polar residues" evidence="1">
    <location>
        <begin position="102"/>
        <end position="119"/>
    </location>
</feature>
<dbReference type="InterPro" id="IPR019510">
    <property type="entry name" value="AKAP7-like_phosphoesterase"/>
</dbReference>
<gene>
    <name evidence="3" type="ORF">HETSPECPRED_002766</name>
</gene>
<sequence length="275" mass="29791">MAASRLTHFLCLPLITQHSRPQLQLSLQQFAATVVDKYDVPHKAIRPIGTIHLTLGVMQLITEEQVEAASAFLRSLDLAQMLQAVSQRGVVHANITKPPDNSAANRISSSTSAKPSIQEVTIPEASASDESPPPLRISMSGLKSMHPPSKTSILYISPTDSTSRLNAFTNSLRDAFLSVDLLVPDNRPLLLHATVVNTLYAKTKGRASGTGHGKDNRGIGKLDATALLEEFGDFEWAKDVYIEKVSICQMGAKKEIVDGVVVNEEYVEVASVPLL</sequence>
<dbReference type="Pfam" id="PF10469">
    <property type="entry name" value="AKAP7_NLS"/>
    <property type="match status" value="1"/>
</dbReference>